<evidence type="ECO:0000313" key="2">
    <source>
        <dbReference type="EMBL" id="RYR39175.1"/>
    </source>
</evidence>
<evidence type="ECO:0000313" key="3">
    <source>
        <dbReference type="Proteomes" id="UP000289738"/>
    </source>
</evidence>
<gene>
    <name evidence="2" type="ORF">Ahy_A09g044646</name>
</gene>
<name>A0A445BKF7_ARAHY</name>
<dbReference type="InterPro" id="IPR031052">
    <property type="entry name" value="FHY3/FAR1"/>
</dbReference>
<sequence length="304" mass="35204">MIDECGVRKVEWVKGLYTQKLSWATAYNKARFFADIRRTSRCKSLYAKLGNFVESRYGILGFRCIDFLRDREEKLDFRSYCGTLVLQTQFLENKKLATVHYTRDMFYRLRECVKRETVKKVIMVVVMLYRSTIGLRRPGRLCTWQVRMESFGVPCVHMIVVLVGLDMGALPHTLLLGRWYKGAKSHFSRNRVVTDIGDIASQYRSRVGIFVDQCKHFTKLACLREEDFKAFLKKIGEEWAIDVVRLKFFPTSYSLWRVNDPAVIRTKGTGWANDDPGSKGPSKKSAVDVGHWVIGRHDVLICCT</sequence>
<comment type="function">
    <text evidence="1">Putative transcription activator involved in regulating light control of development.</text>
</comment>
<comment type="caution">
    <text evidence="2">The sequence shown here is derived from an EMBL/GenBank/DDBJ whole genome shotgun (WGS) entry which is preliminary data.</text>
</comment>
<dbReference type="Proteomes" id="UP000289738">
    <property type="component" value="Chromosome A09"/>
</dbReference>
<keyword evidence="1" id="KW-0863">Zinc-finger</keyword>
<comment type="subcellular location">
    <subcellularLocation>
        <location evidence="1">Nucleus</location>
    </subcellularLocation>
</comment>
<dbReference type="PANTHER" id="PTHR31669">
    <property type="entry name" value="PROTEIN FAR1-RELATED SEQUENCE 10-RELATED"/>
    <property type="match status" value="1"/>
</dbReference>
<evidence type="ECO:0000256" key="1">
    <source>
        <dbReference type="RuleBase" id="RU367018"/>
    </source>
</evidence>
<comment type="similarity">
    <text evidence="1">Belongs to the FHY3/FAR1 family.</text>
</comment>
<proteinExistence type="inferred from homology"/>
<keyword evidence="3" id="KW-1185">Reference proteome</keyword>
<protein>
    <recommendedName>
        <fullName evidence="1">Protein FAR1-RELATED SEQUENCE</fullName>
    </recommendedName>
</protein>
<dbReference type="GO" id="GO:0006355">
    <property type="term" value="P:regulation of DNA-templated transcription"/>
    <property type="evidence" value="ECO:0007669"/>
    <property type="project" value="UniProtKB-UniRule"/>
</dbReference>
<keyword evidence="1" id="KW-0862">Zinc</keyword>
<dbReference type="AlphaFoldDB" id="A0A445BKF7"/>
<keyword evidence="1" id="KW-0479">Metal-binding</keyword>
<accession>A0A445BKF7</accession>
<keyword evidence="1" id="KW-0539">Nucleus</keyword>
<organism evidence="2 3">
    <name type="scientific">Arachis hypogaea</name>
    <name type="common">Peanut</name>
    <dbReference type="NCBI Taxonomy" id="3818"/>
    <lineage>
        <taxon>Eukaryota</taxon>
        <taxon>Viridiplantae</taxon>
        <taxon>Streptophyta</taxon>
        <taxon>Embryophyta</taxon>
        <taxon>Tracheophyta</taxon>
        <taxon>Spermatophyta</taxon>
        <taxon>Magnoliopsida</taxon>
        <taxon>eudicotyledons</taxon>
        <taxon>Gunneridae</taxon>
        <taxon>Pentapetalae</taxon>
        <taxon>rosids</taxon>
        <taxon>fabids</taxon>
        <taxon>Fabales</taxon>
        <taxon>Fabaceae</taxon>
        <taxon>Papilionoideae</taxon>
        <taxon>50 kb inversion clade</taxon>
        <taxon>dalbergioids sensu lato</taxon>
        <taxon>Dalbergieae</taxon>
        <taxon>Pterocarpus clade</taxon>
        <taxon>Arachis</taxon>
    </lineage>
</organism>
<dbReference type="GO" id="GO:0005634">
    <property type="term" value="C:nucleus"/>
    <property type="evidence" value="ECO:0007669"/>
    <property type="project" value="UniProtKB-SubCell"/>
</dbReference>
<reference evidence="2 3" key="1">
    <citation type="submission" date="2019-01" db="EMBL/GenBank/DDBJ databases">
        <title>Sequencing of cultivated peanut Arachis hypogaea provides insights into genome evolution and oil improvement.</title>
        <authorList>
            <person name="Chen X."/>
        </authorList>
    </citation>
    <scope>NUCLEOTIDE SEQUENCE [LARGE SCALE GENOMIC DNA]</scope>
    <source>
        <strain evidence="3">cv. Fuhuasheng</strain>
        <tissue evidence="2">Leaves</tissue>
    </source>
</reference>
<dbReference type="EMBL" id="SDMP01000009">
    <property type="protein sequence ID" value="RYR39175.1"/>
    <property type="molecule type" value="Genomic_DNA"/>
</dbReference>
<dbReference type="GO" id="GO:0008270">
    <property type="term" value="F:zinc ion binding"/>
    <property type="evidence" value="ECO:0007669"/>
    <property type="project" value="UniProtKB-UniRule"/>
</dbReference>
<dbReference type="PANTHER" id="PTHR31669:SF292">
    <property type="entry name" value="OS02G0262500 PROTEIN"/>
    <property type="match status" value="1"/>
</dbReference>